<dbReference type="AlphaFoldDB" id="Q4SPH8"/>
<comment type="caution">
    <text evidence="1">The sequence shown here is derived from an EMBL/GenBank/DDBJ whole genome shotgun (WGS) entry which is preliminary data.</text>
</comment>
<proteinExistence type="predicted"/>
<evidence type="ECO:0000313" key="1">
    <source>
        <dbReference type="EMBL" id="CAF97454.1"/>
    </source>
</evidence>
<accession>Q4SPH8</accession>
<gene>
    <name evidence="1" type="ORF">GSTENG00014826001</name>
</gene>
<reference evidence="1" key="2">
    <citation type="submission" date="2004-02" db="EMBL/GenBank/DDBJ databases">
        <authorList>
            <consortium name="Genoscope"/>
            <consortium name="Whitehead Institute Centre for Genome Research"/>
        </authorList>
    </citation>
    <scope>NUCLEOTIDE SEQUENCE</scope>
</reference>
<organism evidence="1">
    <name type="scientific">Tetraodon nigroviridis</name>
    <name type="common">Spotted green pufferfish</name>
    <name type="synonym">Chelonodon nigroviridis</name>
    <dbReference type="NCBI Taxonomy" id="99883"/>
    <lineage>
        <taxon>Eukaryota</taxon>
        <taxon>Metazoa</taxon>
        <taxon>Chordata</taxon>
        <taxon>Craniata</taxon>
        <taxon>Vertebrata</taxon>
        <taxon>Euteleostomi</taxon>
        <taxon>Actinopterygii</taxon>
        <taxon>Neopterygii</taxon>
        <taxon>Teleostei</taxon>
        <taxon>Neoteleostei</taxon>
        <taxon>Acanthomorphata</taxon>
        <taxon>Eupercaria</taxon>
        <taxon>Tetraodontiformes</taxon>
        <taxon>Tetradontoidea</taxon>
        <taxon>Tetraodontidae</taxon>
        <taxon>Tetraodon</taxon>
    </lineage>
</organism>
<reference evidence="1" key="1">
    <citation type="journal article" date="2004" name="Nature">
        <title>Genome duplication in the teleost fish Tetraodon nigroviridis reveals the early vertebrate proto-karyotype.</title>
        <authorList>
            <person name="Jaillon O."/>
            <person name="Aury J.-M."/>
            <person name="Brunet F."/>
            <person name="Petit J.-L."/>
            <person name="Stange-Thomann N."/>
            <person name="Mauceli E."/>
            <person name="Bouneau L."/>
            <person name="Fischer C."/>
            <person name="Ozouf-Costaz C."/>
            <person name="Bernot A."/>
            <person name="Nicaud S."/>
            <person name="Jaffe D."/>
            <person name="Fisher S."/>
            <person name="Lutfalla G."/>
            <person name="Dossat C."/>
            <person name="Segurens B."/>
            <person name="Dasilva C."/>
            <person name="Salanoubat M."/>
            <person name="Levy M."/>
            <person name="Boudet N."/>
            <person name="Castellano S."/>
            <person name="Anthouard V."/>
            <person name="Jubin C."/>
            <person name="Castelli V."/>
            <person name="Katinka M."/>
            <person name="Vacherie B."/>
            <person name="Biemont C."/>
            <person name="Skalli Z."/>
            <person name="Cattolico L."/>
            <person name="Poulain J."/>
            <person name="De Berardinis V."/>
            <person name="Cruaud C."/>
            <person name="Duprat S."/>
            <person name="Brottier P."/>
            <person name="Coutanceau J.-P."/>
            <person name="Gouzy J."/>
            <person name="Parra G."/>
            <person name="Lardier G."/>
            <person name="Chapple C."/>
            <person name="McKernan K.J."/>
            <person name="McEwan P."/>
            <person name="Bosak S."/>
            <person name="Kellis M."/>
            <person name="Volff J.-N."/>
            <person name="Guigo R."/>
            <person name="Zody M.C."/>
            <person name="Mesirov J."/>
            <person name="Lindblad-Toh K."/>
            <person name="Birren B."/>
            <person name="Nusbaum C."/>
            <person name="Kahn D."/>
            <person name="Robinson-Rechavi M."/>
            <person name="Laudet V."/>
            <person name="Schachter V."/>
            <person name="Quetier F."/>
            <person name="Saurin W."/>
            <person name="Scarpelli C."/>
            <person name="Wincker P."/>
            <person name="Lander E.S."/>
            <person name="Weissenbach J."/>
            <person name="Roest Crollius H."/>
        </authorList>
    </citation>
    <scope>NUCLEOTIDE SEQUENCE [LARGE SCALE GENOMIC DNA]</scope>
</reference>
<sequence length="60" mass="6799">MRTRVRRGDARGQRDAAQISLKCHLKQTSSDKVMPFRCPSPSLKIKLVPWSKGGWKMATT</sequence>
<dbReference type="KEGG" id="tng:GSTEN00014826G001"/>
<dbReference type="EMBL" id="CAAE01014537">
    <property type="protein sequence ID" value="CAF97454.1"/>
    <property type="molecule type" value="Genomic_DNA"/>
</dbReference>
<name>Q4SPH8_TETNG</name>
<protein>
    <submittedName>
        <fullName evidence="1">(spotted green pufferfish) hypothetical protein</fullName>
    </submittedName>
</protein>